<organism evidence="2 3">
    <name type="scientific">Paractinoplanes toevensis</name>
    <dbReference type="NCBI Taxonomy" id="571911"/>
    <lineage>
        <taxon>Bacteria</taxon>
        <taxon>Bacillati</taxon>
        <taxon>Actinomycetota</taxon>
        <taxon>Actinomycetes</taxon>
        <taxon>Micromonosporales</taxon>
        <taxon>Micromonosporaceae</taxon>
        <taxon>Paractinoplanes</taxon>
    </lineage>
</organism>
<feature type="transmembrane region" description="Helical" evidence="1">
    <location>
        <begin position="152"/>
        <end position="176"/>
    </location>
</feature>
<dbReference type="RefSeq" id="WP_246607423.1">
    <property type="nucleotide sequence ID" value="NZ_BOQN01000066.1"/>
</dbReference>
<feature type="transmembrane region" description="Helical" evidence="1">
    <location>
        <begin position="309"/>
        <end position="328"/>
    </location>
</feature>
<accession>A0A919TDR2</accession>
<feature type="transmembrane region" description="Helical" evidence="1">
    <location>
        <begin position="122"/>
        <end position="140"/>
    </location>
</feature>
<feature type="transmembrane region" description="Helical" evidence="1">
    <location>
        <begin position="196"/>
        <end position="215"/>
    </location>
</feature>
<gene>
    <name evidence="2" type="ORF">Ato02nite_052200</name>
</gene>
<proteinExistence type="predicted"/>
<protein>
    <submittedName>
        <fullName evidence="2">Uncharacterized protein</fullName>
    </submittedName>
</protein>
<feature type="transmembrane region" description="Helical" evidence="1">
    <location>
        <begin position="82"/>
        <end position="102"/>
    </location>
</feature>
<feature type="transmembrane region" description="Helical" evidence="1">
    <location>
        <begin position="278"/>
        <end position="297"/>
    </location>
</feature>
<feature type="transmembrane region" description="Helical" evidence="1">
    <location>
        <begin position="41"/>
        <end position="62"/>
    </location>
</feature>
<comment type="caution">
    <text evidence="2">The sequence shown here is derived from an EMBL/GenBank/DDBJ whole genome shotgun (WGS) entry which is preliminary data.</text>
</comment>
<keyword evidence="1" id="KW-0472">Membrane</keyword>
<keyword evidence="1" id="KW-0812">Transmembrane</keyword>
<dbReference type="EMBL" id="BOQN01000066">
    <property type="protein sequence ID" value="GIM93427.1"/>
    <property type="molecule type" value="Genomic_DNA"/>
</dbReference>
<dbReference type="Proteomes" id="UP000677082">
    <property type="component" value="Unassembled WGS sequence"/>
</dbReference>
<keyword evidence="3" id="KW-1185">Reference proteome</keyword>
<feature type="transmembrane region" description="Helical" evidence="1">
    <location>
        <begin position="222"/>
        <end position="240"/>
    </location>
</feature>
<dbReference type="AlphaFoldDB" id="A0A919TDR2"/>
<feature type="transmembrane region" description="Helical" evidence="1">
    <location>
        <begin position="246"/>
        <end position="266"/>
    </location>
</feature>
<sequence length="350" mass="37479">MAPFSSRERWIMLVASAWLVTGLQLDAYAHATTPELETFWTPWHAVLYSGIAVSGLTLVWLLRSRLPNIPTYQTVIALPNALRVPLLGMAFLLVGGGIDTLWHNVFGIEQGLEIFVSPSHEFIILGMVLVAAGPALMTAGRPGDRLSFGDGALVTISALLTVLPLHIYSLHANILGTIFFGDGQNPVRIYSHDAQIMHGFFFTTALLLLPIILIGRRWRLPIGVPSVLVALPAIAMHLMFLEGEPWWMPLTVAFGAIGTELVARVVGPVLPLSPSGSWVVLGLVAPPLVWGSLLVVADIEIGVGWNVHVVSGLLTFTALIGIGTVLVARNVRPPSTPAPAESSTASVSVQ</sequence>
<evidence type="ECO:0000256" key="1">
    <source>
        <dbReference type="SAM" id="Phobius"/>
    </source>
</evidence>
<keyword evidence="1" id="KW-1133">Transmembrane helix</keyword>
<evidence type="ECO:0000313" key="2">
    <source>
        <dbReference type="EMBL" id="GIM93427.1"/>
    </source>
</evidence>
<evidence type="ECO:0000313" key="3">
    <source>
        <dbReference type="Proteomes" id="UP000677082"/>
    </source>
</evidence>
<name>A0A919TDR2_9ACTN</name>
<reference evidence="2 3" key="1">
    <citation type="submission" date="2021-03" db="EMBL/GenBank/DDBJ databases">
        <title>Whole genome shotgun sequence of Actinoplanes toevensis NBRC 105298.</title>
        <authorList>
            <person name="Komaki H."/>
            <person name="Tamura T."/>
        </authorList>
    </citation>
    <scope>NUCLEOTIDE SEQUENCE [LARGE SCALE GENOMIC DNA]</scope>
    <source>
        <strain evidence="2 3">NBRC 105298</strain>
    </source>
</reference>